<sequence>MTAPLLPSPSSTTTELPPGDWGFTGRTDGQSVNLEAEYATRGGGAFEAGSTGGPATEKFFRATPEQCEVFHGLDADTDLSRGCGQARRLVEAGIECAADSYYLGALYRQTRTIDADGVPGAWSPAGEPVVDQSCVTPADLTAEAERALATLAISPSPVSVQPPDGWTLVNIPTITHTTDDSQELATTLLGIPVTLRVDPDTFTWDYDDATPPLVTTDPGAPYPDHTVHHTYTQPADQVTITLTTTWTARFRITGAPTWTPITGTATTTSTAAPLQVHEARSRLVTEPLP</sequence>
<dbReference type="EMBL" id="JAFBBO010000001">
    <property type="protein sequence ID" value="MBM7480595.1"/>
    <property type="molecule type" value="Genomic_DNA"/>
</dbReference>
<comment type="caution">
    <text evidence="2">The sequence shown here is derived from an EMBL/GenBank/DDBJ whole genome shotgun (WGS) entry which is preliminary data.</text>
</comment>
<gene>
    <name evidence="2" type="ORF">JOD49_003515</name>
</gene>
<protein>
    <recommendedName>
        <fullName evidence="4">PKD domain-containing protein</fullName>
    </recommendedName>
</protein>
<accession>A0ABS2LJI5</accession>
<feature type="region of interest" description="Disordered" evidence="1">
    <location>
        <begin position="1"/>
        <end position="28"/>
    </location>
</feature>
<dbReference type="Proteomes" id="UP000698059">
    <property type="component" value="Unassembled WGS sequence"/>
</dbReference>
<reference evidence="2 3" key="1">
    <citation type="submission" date="2021-01" db="EMBL/GenBank/DDBJ databases">
        <title>Sequencing the genomes of 1000 actinobacteria strains.</title>
        <authorList>
            <person name="Klenk H.-P."/>
        </authorList>
    </citation>
    <scope>NUCLEOTIDE SEQUENCE [LARGE SCALE GENOMIC DNA]</scope>
    <source>
        <strain evidence="2 3">DSM 46000</strain>
    </source>
</reference>
<evidence type="ECO:0000256" key="1">
    <source>
        <dbReference type="SAM" id="MobiDB-lite"/>
    </source>
</evidence>
<name>A0ABS2LJI5_9CELL</name>
<evidence type="ECO:0000313" key="3">
    <source>
        <dbReference type="Proteomes" id="UP000698059"/>
    </source>
</evidence>
<proteinExistence type="predicted"/>
<feature type="compositionally biased region" description="Low complexity" evidence="1">
    <location>
        <begin position="1"/>
        <end position="18"/>
    </location>
</feature>
<dbReference type="RefSeq" id="WP_205308343.1">
    <property type="nucleotide sequence ID" value="NZ_BAAAVF010000001.1"/>
</dbReference>
<organism evidence="2 3">
    <name type="scientific">Oerskovia jenensis</name>
    <dbReference type="NCBI Taxonomy" id="162169"/>
    <lineage>
        <taxon>Bacteria</taxon>
        <taxon>Bacillati</taxon>
        <taxon>Actinomycetota</taxon>
        <taxon>Actinomycetes</taxon>
        <taxon>Micrococcales</taxon>
        <taxon>Cellulomonadaceae</taxon>
        <taxon>Oerskovia</taxon>
    </lineage>
</organism>
<evidence type="ECO:0000313" key="2">
    <source>
        <dbReference type="EMBL" id="MBM7480595.1"/>
    </source>
</evidence>
<evidence type="ECO:0008006" key="4">
    <source>
        <dbReference type="Google" id="ProtNLM"/>
    </source>
</evidence>
<keyword evidence="3" id="KW-1185">Reference proteome</keyword>